<dbReference type="InterPro" id="IPR058033">
    <property type="entry name" value="ARM_TBCD_2nd"/>
</dbReference>
<dbReference type="Pfam" id="PF23579">
    <property type="entry name" value="ARM_TBCD"/>
    <property type="match status" value="1"/>
</dbReference>
<dbReference type="InterPro" id="IPR016024">
    <property type="entry name" value="ARM-type_fold"/>
</dbReference>
<feature type="region of interest" description="Disordered" evidence="2">
    <location>
        <begin position="674"/>
        <end position="698"/>
    </location>
</feature>
<dbReference type="OrthoDB" id="1735853at2759"/>
<dbReference type="AlphaFoldDB" id="A0A0P9EIT6"/>
<dbReference type="OMA" id="EPHEAWH"/>
<dbReference type="Proteomes" id="UP000053890">
    <property type="component" value="Unassembled WGS sequence"/>
</dbReference>
<accession>A0A0P9EIT6</accession>
<evidence type="ECO:0000256" key="2">
    <source>
        <dbReference type="SAM" id="MobiDB-lite"/>
    </source>
</evidence>
<evidence type="ECO:0000259" key="4">
    <source>
        <dbReference type="Pfam" id="PF25767"/>
    </source>
</evidence>
<dbReference type="GO" id="GO:0048487">
    <property type="term" value="F:beta-tubulin binding"/>
    <property type="evidence" value="ECO:0007669"/>
    <property type="project" value="InterPro"/>
</dbReference>
<dbReference type="Pfam" id="PF25767">
    <property type="entry name" value="ARM_TBCD_2nd"/>
    <property type="match status" value="1"/>
</dbReference>
<keyword evidence="1" id="KW-0143">Chaperone</keyword>
<organism evidence="5 6">
    <name type="scientific">Rhodotorula graminis (strain WP1)</name>
    <dbReference type="NCBI Taxonomy" id="578459"/>
    <lineage>
        <taxon>Eukaryota</taxon>
        <taxon>Fungi</taxon>
        <taxon>Dikarya</taxon>
        <taxon>Basidiomycota</taxon>
        <taxon>Pucciniomycotina</taxon>
        <taxon>Microbotryomycetes</taxon>
        <taxon>Sporidiobolales</taxon>
        <taxon>Sporidiobolaceae</taxon>
        <taxon>Rhodotorula</taxon>
    </lineage>
</organism>
<sequence>MAPDEPDQPLGTSFSRTQAFLAGAQQLTAVDFDLDPSADVDHGETKTLASLCAMLDEYQEQSYLLDPVLESLVAPLLSTLRAQVRRPSCKFAGKRLARLARLVYFVTKVRGAKTIVRFFPHEVSDLSLLVSLLSPPISSTTFSTPSTSTSTQPAPSTLSSTAPWELRYALLLWLSVCIRLPFALALVAPGTADRIERLGRHWVERSGREGEGAVEVLGRYFARADADLGRLVGRCEEALGDPDGQLLGLSLLSSLLLVLSTASPSHIAPHFPRLYALVALLPAPADGARTGAGAAKARAKLAGRLALLRVQAARDEQQVAEGQGDEWDVPQEVEVIVGELIEGLAHPDSIPRYSAAKYLARLALVLPAALTAQVVDAVLSALDEALSPEARLGGAASEGRAQGACLAVGEMARRGALNRVEGQGEVVGRVVECTMQALAYDHLTALHPIGSSVRDSASYVLWSLSRTLPASSLSPAQAQRLAECLLCTACLDREVSVRRAASAAWQEAVGRWGIFPHGIDILRQVDFFTVSVRHRAFLQAAVAVASFDPYREAIVEHLVGRQGGTGVAHYDADIRVLAAQALGKVVAAESGRRELARALVEEQIDKLARTKDVAMLHGVLLSLAALSGALDEVHEEYRVELRHKVFVAVCNLHPSTRSLARNHLVLSAALSTLASSAPPPRSSSRTSSSPPSSCTTPLPPNWGDVVRLACDRSEESVHAAAGDALRALSRAVDCTADIDKLLADLDSRSGSRQQAAALLVGRASYGPALAHGERLGVVVRRLGRFVRREGEGEGRAVTVEARRNGVEALARVLGEHGRALDEAEPFPPPLDPRHPLLGLTDYTTDQRGDVGSWGVVDRAVAGMAKLGVERLDGVREAAGRALMEVWGSDGAGSGAGTGAAGLMRASEVWEGIASEERWNWRDLAWASERLLPLLSVPEYRDDVLEGAILSNTAYSSSTPLLDFALLLPSCPTPDDTSLYTLSSFLSSLYALGKADLSSNRLFVPFLSLVASLAETGALDDLALDSDDGSSAGPRTLRNLLGLACSGVGRVKNPARLGAAAKVATAFLALPAPVARAAAPRLALFLAHPQPWLRQQTADDLFGALSALGLVEEGGELERLLTDTAWTANDVQAPAEHVSQLVLSLIEAR</sequence>
<proteinExistence type="predicted"/>
<dbReference type="InterPro" id="IPR033162">
    <property type="entry name" value="TBCD"/>
</dbReference>
<dbReference type="SUPFAM" id="SSF48371">
    <property type="entry name" value="ARM repeat"/>
    <property type="match status" value="1"/>
</dbReference>
<dbReference type="EMBL" id="KQ474083">
    <property type="protein sequence ID" value="KPV73354.1"/>
    <property type="molecule type" value="Genomic_DNA"/>
</dbReference>
<evidence type="ECO:0000313" key="6">
    <source>
        <dbReference type="Proteomes" id="UP000053890"/>
    </source>
</evidence>
<name>A0A0P9EIT6_RHOGW</name>
<dbReference type="PANTHER" id="PTHR12658">
    <property type="entry name" value="BETA-TUBULIN COFACTOR D"/>
    <property type="match status" value="1"/>
</dbReference>
<gene>
    <name evidence="5" type="ORF">RHOBADRAFT_55110</name>
</gene>
<keyword evidence="6" id="KW-1185">Reference proteome</keyword>
<dbReference type="GO" id="GO:0005096">
    <property type="term" value="F:GTPase activator activity"/>
    <property type="evidence" value="ECO:0007669"/>
    <property type="project" value="InterPro"/>
</dbReference>
<feature type="domain" description="Tubulin-folding cofactor D ARM repeats" evidence="4">
    <location>
        <begin position="312"/>
        <end position="519"/>
    </location>
</feature>
<feature type="domain" description="Tubulin-folding cofactor D C-terminal" evidence="3">
    <location>
        <begin position="858"/>
        <end position="1054"/>
    </location>
</feature>
<dbReference type="Pfam" id="PF12612">
    <property type="entry name" value="TFCD_C"/>
    <property type="match status" value="1"/>
</dbReference>
<dbReference type="Gene3D" id="1.25.10.10">
    <property type="entry name" value="Leucine-rich Repeat Variant"/>
    <property type="match status" value="1"/>
</dbReference>
<feature type="compositionally biased region" description="Low complexity" evidence="2">
    <location>
        <begin position="674"/>
        <end position="696"/>
    </location>
</feature>
<evidence type="ECO:0000313" key="5">
    <source>
        <dbReference type="EMBL" id="KPV73354.1"/>
    </source>
</evidence>
<dbReference type="InterPro" id="IPR011989">
    <property type="entry name" value="ARM-like"/>
</dbReference>
<dbReference type="GeneID" id="28978117"/>
<dbReference type="GO" id="GO:0000226">
    <property type="term" value="P:microtubule cytoskeleton organization"/>
    <property type="evidence" value="ECO:0007669"/>
    <property type="project" value="TreeGrafter"/>
</dbReference>
<dbReference type="PANTHER" id="PTHR12658:SF0">
    <property type="entry name" value="TUBULIN-SPECIFIC CHAPERONE D"/>
    <property type="match status" value="1"/>
</dbReference>
<dbReference type="InterPro" id="IPR022577">
    <property type="entry name" value="TBCD_C"/>
</dbReference>
<evidence type="ECO:0000256" key="1">
    <source>
        <dbReference type="ARBA" id="ARBA00023186"/>
    </source>
</evidence>
<evidence type="ECO:0000259" key="3">
    <source>
        <dbReference type="Pfam" id="PF12612"/>
    </source>
</evidence>
<dbReference type="STRING" id="578459.A0A0P9EIT6"/>
<reference evidence="5 6" key="1">
    <citation type="journal article" date="2015" name="Front. Microbiol.">
        <title>Genome sequence of the plant growth promoting endophytic yeast Rhodotorula graminis WP1.</title>
        <authorList>
            <person name="Firrincieli A."/>
            <person name="Otillar R."/>
            <person name="Salamov A."/>
            <person name="Schmutz J."/>
            <person name="Khan Z."/>
            <person name="Redman R.S."/>
            <person name="Fleck N.D."/>
            <person name="Lindquist E."/>
            <person name="Grigoriev I.V."/>
            <person name="Doty S.L."/>
        </authorList>
    </citation>
    <scope>NUCLEOTIDE SEQUENCE [LARGE SCALE GENOMIC DNA]</scope>
    <source>
        <strain evidence="5 6">WP1</strain>
    </source>
</reference>
<dbReference type="RefSeq" id="XP_018269403.1">
    <property type="nucleotide sequence ID" value="XM_018417669.1"/>
</dbReference>
<protein>
    <submittedName>
        <fullName evidence="5">Uncharacterized protein</fullName>
    </submittedName>
</protein>
<feature type="region of interest" description="Disordered" evidence="2">
    <location>
        <begin position="139"/>
        <end position="159"/>
    </location>
</feature>
<dbReference type="GO" id="GO:0007023">
    <property type="term" value="P:post-chaperonin tubulin folding pathway"/>
    <property type="evidence" value="ECO:0007669"/>
    <property type="project" value="InterPro"/>
</dbReference>
<dbReference type="GO" id="GO:0007021">
    <property type="term" value="P:tubulin complex assembly"/>
    <property type="evidence" value="ECO:0007669"/>
    <property type="project" value="InterPro"/>
</dbReference>